<keyword evidence="2" id="KW-0479">Metal-binding</keyword>
<evidence type="ECO:0000259" key="5">
    <source>
        <dbReference type="SMART" id="SM00709"/>
    </source>
</evidence>
<evidence type="ECO:0000256" key="4">
    <source>
        <dbReference type="ARBA" id="ARBA00022833"/>
    </source>
</evidence>
<reference evidence="6" key="1">
    <citation type="submission" date="2014-12" db="EMBL/GenBank/DDBJ databases">
        <authorList>
            <person name="Huang H.-H."/>
            <person name="Chen S.-C."/>
            <person name="Lai M.-C."/>
        </authorList>
    </citation>
    <scope>NUCLEOTIDE SEQUENCE</scope>
    <source>
        <strain evidence="6">K1F9705b</strain>
    </source>
</reference>
<gene>
    <name evidence="6" type="ORF">RJ53_05845</name>
</gene>
<dbReference type="SMART" id="SM00709">
    <property type="entry name" value="Zpr1"/>
    <property type="match status" value="1"/>
</dbReference>
<dbReference type="NCBIfam" id="TIGR00340">
    <property type="entry name" value="zpr1_rel"/>
    <property type="match status" value="1"/>
</dbReference>
<dbReference type="InterPro" id="IPR004470">
    <property type="entry name" value="ZPR1-like_arc"/>
</dbReference>
<accession>A0A8J7WA98</accession>
<dbReference type="Proteomes" id="UP000730161">
    <property type="component" value="Unassembled WGS sequence"/>
</dbReference>
<feature type="domain" description="Zinc finger ZPR1-type" evidence="5">
    <location>
        <begin position="7"/>
        <end position="161"/>
    </location>
</feature>
<dbReference type="InterPro" id="IPR042452">
    <property type="entry name" value="ZPR1_Znf1/2"/>
</dbReference>
<dbReference type="Pfam" id="PF03367">
    <property type="entry name" value="Zn_ribbon_ZPR1"/>
    <property type="match status" value="1"/>
</dbReference>
<keyword evidence="7" id="KW-1185">Reference proteome</keyword>
<comment type="similarity">
    <text evidence="1">Belongs to the ZPR1 family.</text>
</comment>
<organism evidence="6 7">
    <name type="scientific">Methanocalculus chunghsingensis</name>
    <dbReference type="NCBI Taxonomy" id="156457"/>
    <lineage>
        <taxon>Archaea</taxon>
        <taxon>Methanobacteriati</taxon>
        <taxon>Methanobacteriota</taxon>
        <taxon>Stenosarchaea group</taxon>
        <taxon>Methanomicrobia</taxon>
        <taxon>Methanomicrobiales</taxon>
        <taxon>Methanocalculaceae</taxon>
        <taxon>Methanocalculus</taxon>
    </lineage>
</organism>
<dbReference type="AlphaFoldDB" id="A0A8J7WA98"/>
<evidence type="ECO:0000313" key="6">
    <source>
        <dbReference type="EMBL" id="MBR1369048.1"/>
    </source>
</evidence>
<name>A0A8J7WA98_9EURY</name>
<dbReference type="Pfam" id="PF22794">
    <property type="entry name" value="jr-ZPR1"/>
    <property type="match status" value="1"/>
</dbReference>
<dbReference type="InterPro" id="IPR056180">
    <property type="entry name" value="ZPR1_jr_dom"/>
</dbReference>
<dbReference type="PANTHER" id="PTHR10876">
    <property type="entry name" value="ZINC FINGER PROTEIN ZPR1"/>
    <property type="match status" value="1"/>
</dbReference>
<evidence type="ECO:0000256" key="2">
    <source>
        <dbReference type="ARBA" id="ARBA00022723"/>
    </source>
</evidence>
<dbReference type="RefSeq" id="WP_211530720.1">
    <property type="nucleotide sequence ID" value="NZ_JWHL01000007.1"/>
</dbReference>
<evidence type="ECO:0000256" key="1">
    <source>
        <dbReference type="ARBA" id="ARBA00008354"/>
    </source>
</evidence>
<keyword evidence="4" id="KW-0862">Zinc</keyword>
<dbReference type="InterPro" id="IPR042451">
    <property type="entry name" value="ZPR1_A/B_dom"/>
</dbReference>
<proteinExistence type="inferred from homology"/>
<protein>
    <submittedName>
        <fullName evidence="6">ZPR1-related zinc finger protein</fullName>
    </submittedName>
</protein>
<dbReference type="Gene3D" id="2.20.25.420">
    <property type="entry name" value="ZPR1, zinc finger domain"/>
    <property type="match status" value="1"/>
</dbReference>
<dbReference type="OrthoDB" id="14924at2157"/>
<dbReference type="Gene3D" id="2.60.120.1040">
    <property type="entry name" value="ZPR1, A/B domain"/>
    <property type="match status" value="1"/>
</dbReference>
<dbReference type="EMBL" id="JWHL01000007">
    <property type="protein sequence ID" value="MBR1369048.1"/>
    <property type="molecule type" value="Genomic_DNA"/>
</dbReference>
<keyword evidence="3" id="KW-0863">Zinc-finger</keyword>
<dbReference type="PANTHER" id="PTHR10876:SF0">
    <property type="entry name" value="ZINC FINGER PROTEIN ZPR1"/>
    <property type="match status" value="1"/>
</dbReference>
<dbReference type="InterPro" id="IPR004457">
    <property type="entry name" value="Znf_ZPR1"/>
</dbReference>
<dbReference type="InterPro" id="IPR040141">
    <property type="entry name" value="ZPR1"/>
</dbReference>
<evidence type="ECO:0000256" key="3">
    <source>
        <dbReference type="ARBA" id="ARBA00022771"/>
    </source>
</evidence>
<dbReference type="NCBIfam" id="TIGR00310">
    <property type="entry name" value="ZPR1_znf"/>
    <property type="match status" value="1"/>
</dbReference>
<comment type="caution">
    <text evidence="6">The sequence shown here is derived from an EMBL/GenBank/DDBJ whole genome shotgun (WGS) entry which is preliminary data.</text>
</comment>
<sequence length="174" mass="19105">MKQALSGPCPLCGTEIEYIYQTENIPFFSDILLMCGLCEDCGFRLTDTMILTEKEPVRFELPVQETEDLSVRVIRSTSGRIEIPELGVSIEPGPACQGFVSNVEGILVRVEGAIRTVLLSADDDERRSAIEGLERLSDAREGRVPFTLIIEDPSGNSAIISEKACRSPLPVSEE</sequence>
<dbReference type="GO" id="GO:0008270">
    <property type="term" value="F:zinc ion binding"/>
    <property type="evidence" value="ECO:0007669"/>
    <property type="project" value="UniProtKB-KW"/>
</dbReference>
<evidence type="ECO:0000313" key="7">
    <source>
        <dbReference type="Proteomes" id="UP000730161"/>
    </source>
</evidence>